<dbReference type="RefSeq" id="XP_024506715.1">
    <property type="nucleotide sequence ID" value="XM_024653216.1"/>
</dbReference>
<feature type="region of interest" description="Disordered" evidence="8">
    <location>
        <begin position="29"/>
        <end position="65"/>
    </location>
</feature>
<dbReference type="Gene3D" id="1.10.8.10">
    <property type="entry name" value="DNA helicase RuvA subunit, C-terminal domain"/>
    <property type="match status" value="1"/>
</dbReference>
<evidence type="ECO:0000256" key="6">
    <source>
        <dbReference type="ARBA" id="ARBA00022816"/>
    </source>
</evidence>
<dbReference type="PROSITE" id="PS51281">
    <property type="entry name" value="TAP_C"/>
    <property type="match status" value="1"/>
</dbReference>
<feature type="domain" description="NTF2" evidence="9">
    <location>
        <begin position="343"/>
        <end position="514"/>
    </location>
</feature>
<dbReference type="Gene3D" id="3.30.70.330">
    <property type="match status" value="1"/>
</dbReference>
<gene>
    <name evidence="11 13 14" type="ORF">SRAE_2000217700</name>
</gene>
<feature type="domain" description="TAP-C" evidence="10">
    <location>
        <begin position="572"/>
        <end position="624"/>
    </location>
</feature>
<dbReference type="OMA" id="REMENTQ"/>
<keyword evidence="5" id="KW-0677">Repeat</keyword>
<dbReference type="Pfam" id="PF09162">
    <property type="entry name" value="Tap-RNA_bind"/>
    <property type="match status" value="1"/>
</dbReference>
<dbReference type="CTD" id="36379880"/>
<dbReference type="WBParaSite" id="SRAE_2000217700.1">
    <property type="protein sequence ID" value="SRAE_2000217700.1"/>
    <property type="gene ID" value="WBGene00262386"/>
</dbReference>
<dbReference type="InterPro" id="IPR057125">
    <property type="entry name" value="NXF1/2/3/5-like_LRR"/>
</dbReference>
<dbReference type="InterPro" id="IPR018222">
    <property type="entry name" value="Nuclear_transport_factor_2_euk"/>
</dbReference>
<dbReference type="PANTHER" id="PTHR10662">
    <property type="entry name" value="NUCLEAR RNA EXPORT FACTOR"/>
    <property type="match status" value="1"/>
</dbReference>
<name>A0A090LJ15_STRRB</name>
<evidence type="ECO:0000313" key="14">
    <source>
        <dbReference type="WormBase" id="SRAE_2000217700"/>
    </source>
</evidence>
<dbReference type="Gene3D" id="3.80.10.10">
    <property type="entry name" value="Ribonuclease Inhibitor"/>
    <property type="match status" value="1"/>
</dbReference>
<dbReference type="SUPFAM" id="SSF54928">
    <property type="entry name" value="RNA-binding domain, RBD"/>
    <property type="match status" value="1"/>
</dbReference>
<dbReference type="InterPro" id="IPR005637">
    <property type="entry name" value="TAP_C_dom"/>
</dbReference>
<dbReference type="GO" id="GO:0003723">
    <property type="term" value="F:RNA binding"/>
    <property type="evidence" value="ECO:0007669"/>
    <property type="project" value="InterPro"/>
</dbReference>
<dbReference type="eggNOG" id="KOG3763">
    <property type="taxonomic scope" value="Eukaryota"/>
</dbReference>
<dbReference type="SMART" id="SM00804">
    <property type="entry name" value="TAP_C"/>
    <property type="match status" value="1"/>
</dbReference>
<evidence type="ECO:0000256" key="5">
    <source>
        <dbReference type="ARBA" id="ARBA00022737"/>
    </source>
</evidence>
<dbReference type="Pfam" id="PF24048">
    <property type="entry name" value="LRR_NXF1-5"/>
    <property type="match status" value="1"/>
</dbReference>
<dbReference type="PROSITE" id="PS51450">
    <property type="entry name" value="LRR"/>
    <property type="match status" value="1"/>
</dbReference>
<dbReference type="STRING" id="34506.A0A090LJ15"/>
<dbReference type="InterPro" id="IPR002075">
    <property type="entry name" value="NTF2_dom"/>
</dbReference>
<reference evidence="13" key="2">
    <citation type="submission" date="2020-12" db="UniProtKB">
        <authorList>
            <consortium name="WormBaseParasite"/>
        </authorList>
    </citation>
    <scope>IDENTIFICATION</scope>
</reference>
<dbReference type="PANTHER" id="PTHR10662:SF22">
    <property type="entry name" value="NUCLEAR RNA EXPORT FACTOR 1"/>
    <property type="match status" value="1"/>
</dbReference>
<dbReference type="OrthoDB" id="25872at2759"/>
<dbReference type="SUPFAM" id="SSF46934">
    <property type="entry name" value="UBA-like"/>
    <property type="match status" value="1"/>
</dbReference>
<dbReference type="InterPro" id="IPR009060">
    <property type="entry name" value="UBA-like_sf"/>
</dbReference>
<evidence type="ECO:0000256" key="8">
    <source>
        <dbReference type="SAM" id="MobiDB-lite"/>
    </source>
</evidence>
<comment type="subcellular location">
    <subcellularLocation>
        <location evidence="1">Nucleus</location>
        <location evidence="1">Nucleoplasm</location>
    </subcellularLocation>
</comment>
<dbReference type="GO" id="GO:0005654">
    <property type="term" value="C:nucleoplasm"/>
    <property type="evidence" value="ECO:0007669"/>
    <property type="project" value="UniProtKB-SubCell"/>
</dbReference>
<keyword evidence="4" id="KW-0433">Leucine-rich repeat</keyword>
<proteinExistence type="inferred from homology"/>
<dbReference type="Gene3D" id="3.10.450.50">
    <property type="match status" value="1"/>
</dbReference>
<protein>
    <submittedName>
        <fullName evidence="11 13">Nuclear RNA export factor 2</fullName>
    </submittedName>
</protein>
<dbReference type="FunFam" id="1.10.8.10:FF:000018">
    <property type="entry name" value="Nuclear RNA export factor 1"/>
    <property type="match status" value="1"/>
</dbReference>
<evidence type="ECO:0000256" key="4">
    <source>
        <dbReference type="ARBA" id="ARBA00022614"/>
    </source>
</evidence>
<dbReference type="CDD" id="cd14342">
    <property type="entry name" value="UBA_TAP-C"/>
    <property type="match status" value="1"/>
</dbReference>
<feature type="compositionally biased region" description="Basic and acidic residues" evidence="8">
    <location>
        <begin position="54"/>
        <end position="65"/>
    </location>
</feature>
<dbReference type="Proteomes" id="UP000035682">
    <property type="component" value="Unplaced"/>
</dbReference>
<dbReference type="Pfam" id="PF22602">
    <property type="entry name" value="NXF_NTF2"/>
    <property type="match status" value="1"/>
</dbReference>
<evidence type="ECO:0000256" key="7">
    <source>
        <dbReference type="ARBA" id="ARBA00023242"/>
    </source>
</evidence>
<organism evidence="11">
    <name type="scientific">Strongyloides ratti</name>
    <name type="common">Parasitic roundworm</name>
    <dbReference type="NCBI Taxonomy" id="34506"/>
    <lineage>
        <taxon>Eukaryota</taxon>
        <taxon>Metazoa</taxon>
        <taxon>Ecdysozoa</taxon>
        <taxon>Nematoda</taxon>
        <taxon>Chromadorea</taxon>
        <taxon>Rhabditida</taxon>
        <taxon>Tylenchina</taxon>
        <taxon>Panagrolaimomorpha</taxon>
        <taxon>Strongyloidoidea</taxon>
        <taxon>Strongyloididae</taxon>
        <taxon>Strongyloides</taxon>
    </lineage>
</organism>
<dbReference type="EMBL" id="LN609529">
    <property type="protein sequence ID" value="CEF67515.1"/>
    <property type="molecule type" value="Genomic_DNA"/>
</dbReference>
<reference evidence="11 12" key="1">
    <citation type="submission" date="2014-09" db="EMBL/GenBank/DDBJ databases">
        <authorList>
            <person name="Martin A.A."/>
        </authorList>
    </citation>
    <scope>NUCLEOTIDE SEQUENCE</scope>
    <source>
        <strain evidence="12">ED321</strain>
        <strain evidence="11">ED321 Heterogonic</strain>
    </source>
</reference>
<keyword evidence="12" id="KW-1185">Reference proteome</keyword>
<evidence type="ECO:0000313" key="12">
    <source>
        <dbReference type="Proteomes" id="UP000035682"/>
    </source>
</evidence>
<dbReference type="InterPro" id="IPR032710">
    <property type="entry name" value="NTF2-like_dom_sf"/>
</dbReference>
<dbReference type="GO" id="GO:0016973">
    <property type="term" value="P:poly(A)+ mRNA export from nucleus"/>
    <property type="evidence" value="ECO:0007669"/>
    <property type="project" value="TreeGrafter"/>
</dbReference>
<evidence type="ECO:0000259" key="9">
    <source>
        <dbReference type="PROSITE" id="PS50177"/>
    </source>
</evidence>
<dbReference type="InterPro" id="IPR015245">
    <property type="entry name" value="Tap_RNA-bd"/>
</dbReference>
<dbReference type="SUPFAM" id="SSF52058">
    <property type="entry name" value="L domain-like"/>
    <property type="match status" value="1"/>
</dbReference>
<evidence type="ECO:0000259" key="10">
    <source>
        <dbReference type="PROSITE" id="PS51281"/>
    </source>
</evidence>
<dbReference type="InterPro" id="IPR001611">
    <property type="entry name" value="Leu-rich_rpt"/>
</dbReference>
<dbReference type="GO" id="GO:0005737">
    <property type="term" value="C:cytoplasm"/>
    <property type="evidence" value="ECO:0007669"/>
    <property type="project" value="InterPro"/>
</dbReference>
<evidence type="ECO:0000313" key="11">
    <source>
        <dbReference type="EMBL" id="CEF67515.1"/>
    </source>
</evidence>
<dbReference type="AlphaFoldDB" id="A0A090LJ15"/>
<dbReference type="InterPro" id="IPR032675">
    <property type="entry name" value="LRR_dom_sf"/>
</dbReference>
<evidence type="ECO:0000256" key="1">
    <source>
        <dbReference type="ARBA" id="ARBA00004642"/>
    </source>
</evidence>
<keyword evidence="3" id="KW-0813">Transport</keyword>
<evidence type="ECO:0000256" key="2">
    <source>
        <dbReference type="ARBA" id="ARBA00009285"/>
    </source>
</evidence>
<keyword evidence="7" id="KW-0539">Nucleus</keyword>
<dbReference type="InterPro" id="IPR012677">
    <property type="entry name" value="Nucleotide-bd_a/b_plait_sf"/>
</dbReference>
<dbReference type="InterPro" id="IPR035979">
    <property type="entry name" value="RBD_domain_sf"/>
</dbReference>
<dbReference type="Pfam" id="PF03943">
    <property type="entry name" value="TAP_C"/>
    <property type="match status" value="1"/>
</dbReference>
<dbReference type="WormBase" id="SRAE_2000217700">
    <property type="protein sequence ID" value="SRP04585"/>
    <property type="gene ID" value="WBGene00262386"/>
</dbReference>
<comment type="similarity">
    <text evidence="2">Belongs to the NXF family.</text>
</comment>
<evidence type="ECO:0000256" key="3">
    <source>
        <dbReference type="ARBA" id="ARBA00022448"/>
    </source>
</evidence>
<dbReference type="InterPro" id="IPR030217">
    <property type="entry name" value="NXF_fam"/>
</dbReference>
<evidence type="ECO:0000313" key="13">
    <source>
        <dbReference type="WBParaSite" id="SRAE_2000217700.1"/>
    </source>
</evidence>
<accession>A0A090LJ15</accession>
<dbReference type="SUPFAM" id="SSF54427">
    <property type="entry name" value="NTF2-like"/>
    <property type="match status" value="1"/>
</dbReference>
<dbReference type="GeneID" id="36379880"/>
<keyword evidence="6" id="KW-0509">mRNA transport</keyword>
<dbReference type="PROSITE" id="PS50177">
    <property type="entry name" value="NTF2_DOMAIN"/>
    <property type="match status" value="1"/>
</dbReference>
<sequence>MARRTDVKSQGRNRFAQFDADITSAYDDDDNYDSFQPHNSRHGNKNKVSQNISKGHDNRKFQKDSLAKSGRIVTKQVMYTVIVKGCNQCSTDEIITEIQGYTTAFLPYLPSKTEKGDVQFYVKDSEISTSLHQLSRRVRNPKTNSNMTIMTTKSVCSWNKLPTGHKEIIESVCKSRLSADGKSLDLSNFSSDPYFKSKGIMVSLQRTEVMIAVVDFVYESCQEIANLSLKSTGLKRLDAVASMVHAAPMIKVLDLSCNMIDKISELGRIRAWKLEGLFLENTGAANAFTVAADYSRIVQGYFPYLTNLDGIQLSPCENASGFNDEVNIVVKPGFCPSPEIKTVLGMFISQYFDIFDGPEGRTNRKQLAEAYDENAMFSLVCDVIDDGNHNAVLKNRAKLRDSEYKIYRSISHNFKYEEKWRSFKTRTYGKGNLEVLAMLCRLPPTEHIRESFVMDVSMTTDTIVTFTLQGMLNDGETYFTSSRSISNLKYFTRSFVCLPRGGTALSIISDILTIHPIDPESASKYETYCMKLKSEQSTLDTSTAVNDLSSNLGNVSTLNQSSTSVINTDDPEIRNAMVKSFMEQSGMNEVWSKRCLEDSNWNYSLAGDRFLSLKNDIPAEAFAK</sequence>